<dbReference type="AlphaFoldDB" id="A0A4Y2JTT7"/>
<sequence>MNHAHDGDGTNRADGSYWKKTHVGNHARQDGPMRRHIEHLLDGAGRNQRTGKRNHRRVAFSDRLTLFNQGRDGPMRARRGPDTNPKRLKRTTASRMEHFVSTRTMEIGHTDGHGRGETESRDVETQPRTGTASMTRPRHKGEMTE</sequence>
<dbReference type="Proteomes" id="UP000499080">
    <property type="component" value="Unassembled WGS sequence"/>
</dbReference>
<keyword evidence="3" id="KW-1185">Reference proteome</keyword>
<organism evidence="2 3">
    <name type="scientific">Araneus ventricosus</name>
    <name type="common">Orbweaver spider</name>
    <name type="synonym">Epeira ventricosa</name>
    <dbReference type="NCBI Taxonomy" id="182803"/>
    <lineage>
        <taxon>Eukaryota</taxon>
        <taxon>Metazoa</taxon>
        <taxon>Ecdysozoa</taxon>
        <taxon>Arthropoda</taxon>
        <taxon>Chelicerata</taxon>
        <taxon>Arachnida</taxon>
        <taxon>Araneae</taxon>
        <taxon>Araneomorphae</taxon>
        <taxon>Entelegynae</taxon>
        <taxon>Araneoidea</taxon>
        <taxon>Araneidae</taxon>
        <taxon>Araneus</taxon>
    </lineage>
</organism>
<feature type="region of interest" description="Disordered" evidence="1">
    <location>
        <begin position="67"/>
        <end position="145"/>
    </location>
</feature>
<evidence type="ECO:0000313" key="2">
    <source>
        <dbReference type="EMBL" id="GBM93364.1"/>
    </source>
</evidence>
<feature type="compositionally biased region" description="Basic and acidic residues" evidence="1">
    <location>
        <begin position="73"/>
        <end position="85"/>
    </location>
</feature>
<evidence type="ECO:0000256" key="1">
    <source>
        <dbReference type="SAM" id="MobiDB-lite"/>
    </source>
</evidence>
<evidence type="ECO:0000313" key="3">
    <source>
        <dbReference type="Proteomes" id="UP000499080"/>
    </source>
</evidence>
<protein>
    <submittedName>
        <fullName evidence="2">Uncharacterized protein</fullName>
    </submittedName>
</protein>
<name>A0A4Y2JTT7_ARAVE</name>
<gene>
    <name evidence="2" type="ORF">AVEN_159731_1</name>
</gene>
<dbReference type="EMBL" id="BGPR01003868">
    <property type="protein sequence ID" value="GBM93364.1"/>
    <property type="molecule type" value="Genomic_DNA"/>
</dbReference>
<comment type="caution">
    <text evidence="2">The sequence shown here is derived from an EMBL/GenBank/DDBJ whole genome shotgun (WGS) entry which is preliminary data.</text>
</comment>
<feature type="compositionally biased region" description="Basic and acidic residues" evidence="1">
    <location>
        <begin position="95"/>
        <end position="125"/>
    </location>
</feature>
<reference evidence="2 3" key="1">
    <citation type="journal article" date="2019" name="Sci. Rep.">
        <title>Orb-weaving spider Araneus ventricosus genome elucidates the spidroin gene catalogue.</title>
        <authorList>
            <person name="Kono N."/>
            <person name="Nakamura H."/>
            <person name="Ohtoshi R."/>
            <person name="Moran D.A.P."/>
            <person name="Shinohara A."/>
            <person name="Yoshida Y."/>
            <person name="Fujiwara M."/>
            <person name="Mori M."/>
            <person name="Tomita M."/>
            <person name="Arakawa K."/>
        </authorList>
    </citation>
    <scope>NUCLEOTIDE SEQUENCE [LARGE SCALE GENOMIC DNA]</scope>
</reference>
<proteinExistence type="predicted"/>
<accession>A0A4Y2JTT7</accession>